<gene>
    <name evidence="1" type="ORF">SAMN04488541_1010103</name>
</gene>
<dbReference type="AlphaFoldDB" id="A0A1I2ENV2"/>
<dbReference type="EMBL" id="FONY01000010">
    <property type="protein sequence ID" value="SFE94166.1"/>
    <property type="molecule type" value="Genomic_DNA"/>
</dbReference>
<dbReference type="SUPFAM" id="SSF69118">
    <property type="entry name" value="AhpD-like"/>
    <property type="match status" value="1"/>
</dbReference>
<keyword evidence="1" id="KW-0560">Oxidoreductase</keyword>
<keyword evidence="2" id="KW-1185">Reference proteome</keyword>
<accession>A0A1I2ENV2</accession>
<evidence type="ECO:0000313" key="1">
    <source>
        <dbReference type="EMBL" id="SFE94166.1"/>
    </source>
</evidence>
<dbReference type="InterPro" id="IPR029032">
    <property type="entry name" value="AhpD-like"/>
</dbReference>
<proteinExistence type="predicted"/>
<name>A0A1I2ENV2_9BACT</name>
<dbReference type="GO" id="GO:0004601">
    <property type="term" value="F:peroxidase activity"/>
    <property type="evidence" value="ECO:0007669"/>
    <property type="project" value="UniProtKB-KW"/>
</dbReference>
<organism evidence="1 2">
    <name type="scientific">Thermoflexibacter ruber</name>
    <dbReference type="NCBI Taxonomy" id="1003"/>
    <lineage>
        <taxon>Bacteria</taxon>
        <taxon>Pseudomonadati</taxon>
        <taxon>Bacteroidota</taxon>
        <taxon>Cytophagia</taxon>
        <taxon>Cytophagales</taxon>
        <taxon>Thermoflexibacteraceae</taxon>
        <taxon>Thermoflexibacter</taxon>
    </lineage>
</organism>
<sequence length="204" mass="22863">MITHEKWFNTLFHVLSRETQPSLKTHNLKMAHIQLPEGVAGIRSLVMFRPDTGKPLYERENSPLSQAERELIAAYVSFRNSCVFCSMSHAAAARFLYKDEKQTVDLALKDYQSAPIPDKLKALLSIAGKVQTDARTVSAEDVQFAKSFDATDRDIHDTVLIAAAFCMFNRYVDGLATLTPTDPSAYEQMGERMGTLGYVLPNKQ</sequence>
<keyword evidence="1" id="KW-0575">Peroxidase</keyword>
<dbReference type="Proteomes" id="UP000199513">
    <property type="component" value="Unassembled WGS sequence"/>
</dbReference>
<dbReference type="STRING" id="1003.SAMN04488541_1010103"/>
<dbReference type="Gene3D" id="1.20.1290.10">
    <property type="entry name" value="AhpD-like"/>
    <property type="match status" value="1"/>
</dbReference>
<dbReference type="PANTHER" id="PTHR35446">
    <property type="entry name" value="SI:CH211-175M2.5"/>
    <property type="match status" value="1"/>
</dbReference>
<protein>
    <submittedName>
        <fullName evidence="1">Uncharacterized peroxidase-related enzyme</fullName>
    </submittedName>
</protein>
<dbReference type="PANTHER" id="PTHR35446:SF2">
    <property type="entry name" value="CARBOXYMUCONOLACTONE DECARBOXYLASE-LIKE DOMAIN-CONTAINING PROTEIN"/>
    <property type="match status" value="1"/>
</dbReference>
<evidence type="ECO:0000313" key="2">
    <source>
        <dbReference type="Proteomes" id="UP000199513"/>
    </source>
</evidence>
<reference evidence="2" key="1">
    <citation type="submission" date="2016-10" db="EMBL/GenBank/DDBJ databases">
        <authorList>
            <person name="Varghese N."/>
            <person name="Submissions S."/>
        </authorList>
    </citation>
    <scope>NUCLEOTIDE SEQUENCE [LARGE SCALE GENOMIC DNA]</scope>
    <source>
        <strain>GEY</strain>
        <strain evidence="2">DSM 9560</strain>
    </source>
</reference>